<protein>
    <submittedName>
        <fullName evidence="1">Transcriptional repressor CopY</fullName>
    </submittedName>
</protein>
<evidence type="ECO:0000313" key="2">
    <source>
        <dbReference type="Proteomes" id="UP000017243"/>
    </source>
</evidence>
<dbReference type="InterPro" id="IPR036388">
    <property type="entry name" value="WH-like_DNA-bd_sf"/>
</dbReference>
<dbReference type="AlphaFoldDB" id="U4QJZ2"/>
<dbReference type="InterPro" id="IPR036390">
    <property type="entry name" value="WH_DNA-bd_sf"/>
</dbReference>
<dbReference type="SUPFAM" id="SSF46785">
    <property type="entry name" value="Winged helix' DNA-binding domain"/>
    <property type="match status" value="1"/>
</dbReference>
<gene>
    <name evidence="1" type="ORF">LHCIRMBIA953_00573</name>
</gene>
<dbReference type="EMBL" id="CBUH010000008">
    <property type="protein sequence ID" value="CDI41359.1"/>
    <property type="molecule type" value="Genomic_DNA"/>
</dbReference>
<proteinExistence type="predicted"/>
<dbReference type="Proteomes" id="UP000017243">
    <property type="component" value="Unassembled WGS sequence"/>
</dbReference>
<organism evidence="1 2">
    <name type="scientific">Lactobacillus helveticus CIRM-BIA 953</name>
    <dbReference type="NCBI Taxonomy" id="1226335"/>
    <lineage>
        <taxon>Bacteria</taxon>
        <taxon>Bacillati</taxon>
        <taxon>Bacillota</taxon>
        <taxon>Bacilli</taxon>
        <taxon>Lactobacillales</taxon>
        <taxon>Lactobacillaceae</taxon>
        <taxon>Lactobacillus</taxon>
    </lineage>
</organism>
<name>U4QJZ2_LACHE</name>
<comment type="caution">
    <text evidence="1">The sequence shown here is derived from an EMBL/GenBank/DDBJ whole genome shotgun (WGS) entry which is preliminary data.</text>
</comment>
<reference evidence="1 2" key="1">
    <citation type="submission" date="2013-09" db="EMBL/GenBank/DDBJ databases">
        <title>Draft Genome Sequence of five Lactobacillus helveticus strains CIRM-BIA 101T, 103, 104, 951 and 953 isolated from milk product.</title>
        <authorList>
            <person name="Valence F."/>
            <person name="Chuat V."/>
            <person name="Ma L."/>
            <person name="Creno S."/>
            <person name="Falentin H."/>
            <person name="Lortal S."/>
            <person name="Bizet C."/>
            <person name="Clermont D."/>
            <person name="Loux V."/>
            <person name="Bouchier C."/>
            <person name="Cousin S."/>
        </authorList>
    </citation>
    <scope>NUCLEOTIDE SEQUENCE [LARGE SCALE GENOMIC DNA]</scope>
    <source>
        <strain evidence="1 2">CIRM-BIA 953</strain>
    </source>
</reference>
<evidence type="ECO:0000313" key="1">
    <source>
        <dbReference type="EMBL" id="CDI41359.1"/>
    </source>
</evidence>
<sequence length="40" mass="4581">MKDAKNVTITDSEWMAMRAIWTMGHATIRELIDAMNELEG</sequence>
<accession>U4QJZ2</accession>
<dbReference type="Gene3D" id="1.10.10.10">
    <property type="entry name" value="Winged helix-like DNA-binding domain superfamily/Winged helix DNA-binding domain"/>
    <property type="match status" value="1"/>
</dbReference>